<dbReference type="STRING" id="35622.SAMN04489764_3656"/>
<dbReference type="Gene3D" id="1.25.40.10">
    <property type="entry name" value="Tetratricopeptide repeat domain"/>
    <property type="match status" value="2"/>
</dbReference>
<dbReference type="RefSeq" id="WP_093260392.1">
    <property type="nucleotide sequence ID" value="NZ_FNKK01000002.1"/>
</dbReference>
<dbReference type="EMBL" id="FNKK01000002">
    <property type="protein sequence ID" value="SDR13757.1"/>
    <property type="molecule type" value="Genomic_DNA"/>
</dbReference>
<feature type="region of interest" description="Disordered" evidence="1">
    <location>
        <begin position="364"/>
        <end position="386"/>
    </location>
</feature>
<dbReference type="AlphaFoldDB" id="A0A1H1GKV3"/>
<name>A0A1H1GKV3_9ACTN</name>
<dbReference type="SMART" id="SM00028">
    <property type="entry name" value="TPR"/>
    <property type="match status" value="4"/>
</dbReference>
<dbReference type="Proteomes" id="UP000217103">
    <property type="component" value="Unassembled WGS sequence"/>
</dbReference>
<evidence type="ECO:0008006" key="4">
    <source>
        <dbReference type="Google" id="ProtNLM"/>
    </source>
</evidence>
<keyword evidence="3" id="KW-1185">Reference proteome</keyword>
<evidence type="ECO:0000256" key="1">
    <source>
        <dbReference type="SAM" id="MobiDB-lite"/>
    </source>
</evidence>
<organism evidence="2 3">
    <name type="scientific">Thermostaphylospora chromogena</name>
    <dbReference type="NCBI Taxonomy" id="35622"/>
    <lineage>
        <taxon>Bacteria</taxon>
        <taxon>Bacillati</taxon>
        <taxon>Actinomycetota</taxon>
        <taxon>Actinomycetes</taxon>
        <taxon>Streptosporangiales</taxon>
        <taxon>Thermomonosporaceae</taxon>
        <taxon>Thermostaphylospora</taxon>
    </lineage>
</organism>
<gene>
    <name evidence="2" type="ORF">SAMN04489764_3656</name>
</gene>
<dbReference type="OrthoDB" id="56388at2"/>
<dbReference type="InterPro" id="IPR011990">
    <property type="entry name" value="TPR-like_helical_dom_sf"/>
</dbReference>
<protein>
    <recommendedName>
        <fullName evidence="4">Tetratricopeptide repeat-containing protein</fullName>
    </recommendedName>
</protein>
<evidence type="ECO:0000313" key="3">
    <source>
        <dbReference type="Proteomes" id="UP000217103"/>
    </source>
</evidence>
<accession>A0A1H1GKV3</accession>
<reference evidence="2 3" key="1">
    <citation type="submission" date="2016-10" db="EMBL/GenBank/DDBJ databases">
        <authorList>
            <person name="de Groot N.N."/>
        </authorList>
    </citation>
    <scope>NUCLEOTIDE SEQUENCE [LARGE SCALE GENOMIC DNA]</scope>
    <source>
        <strain evidence="2 3">DSM 43794</strain>
    </source>
</reference>
<sequence length="884" mass="95727">MASVEDVYDLMDRAYELPYGQAKSALLEEALRHAEALGDRDLAFEVRLNLTEAYQYGAEPAKSFATFSRCLAEYDADPARFTDTDHYNLLWQFKWIVYNMTYFPEVPLPRARDALAEMERRYQAAGYGLHAVYAHHCYLAQHVGDRDAAAEWFHRWQTTPRDDLSDCEGCDPSGKVDYLAWAGRDEEAVELAAPVVAEELTCEVQPQGILTNLLLPYLRTGRHEQAAAAHRRAYRIIRGDASYLAELGEHIRFCALTGNEARGLEILERELPLLERAGSPRVAMIFAAAAGLLLRRLAETGHGSAPVRRGGAEVTVDALRAEMESTAREIAARFDTRNGSAEQSRQVEETLAAEPLVDHLPLLPHARRSSAPPPPPAPVADDPGGLLDEAERHWERGDLEAAFAAWERYDAIGGSPGDAHAGRRADGLGLAAAVRGRFDEAVRRWRDAALAHERAGDEPRRQACLGRLGLALCELGEAEEGLALVEASTAYLIEHGDADRAAGARGRLARAYARTGRTEDAVALLRSALDAAEPPRAADGDLMILLARLLAESGDDADIAEAERLAGRGRRALRGRGGPDLADACMLHAALLTLLASEAEDMIETAQEALGAYEEALAAAPRSDAGLRATAHARRGELLLTLGKAAEAADDLVEAVAAFTALGSADRAALARAGLCRAYLATGRPLEAAETAEEALAMLPRDHDVRAVVRLTHGRALRELGEPEAAVDAFAEAADALDERSAPPEQIAEAHEAAGEILARLPDRRAEAAGHFAAAAERYDGVDRARMLRLQALMLYGVEGRDQVFDILARARTVLDALPHDDPAVLRERAQTAFEQGGVLEELNRAEEAADRYAEAADAFAGVGDHHRAAMAAQYRDRLRASGD</sequence>
<dbReference type="InterPro" id="IPR019734">
    <property type="entry name" value="TPR_rpt"/>
</dbReference>
<proteinExistence type="predicted"/>
<evidence type="ECO:0000313" key="2">
    <source>
        <dbReference type="EMBL" id="SDR13757.1"/>
    </source>
</evidence>
<dbReference type="SUPFAM" id="SSF48452">
    <property type="entry name" value="TPR-like"/>
    <property type="match status" value="2"/>
</dbReference>